<dbReference type="OrthoDB" id="427071at2759"/>
<dbReference type="Proteomes" id="UP001152795">
    <property type="component" value="Unassembled WGS sequence"/>
</dbReference>
<dbReference type="Pfam" id="PF13640">
    <property type="entry name" value="2OG-FeII_Oxy_3"/>
    <property type="match status" value="1"/>
</dbReference>
<name>A0A6S7GCC3_PARCT</name>
<dbReference type="GO" id="GO:0016705">
    <property type="term" value="F:oxidoreductase activity, acting on paired donors, with incorporation or reduction of molecular oxygen"/>
    <property type="evidence" value="ECO:0007669"/>
    <property type="project" value="InterPro"/>
</dbReference>
<dbReference type="InterPro" id="IPR044862">
    <property type="entry name" value="Pro_4_hyd_alph_FE2OG_OXY"/>
</dbReference>
<dbReference type="PANTHER" id="PTHR14650:SF1">
    <property type="entry name" value="2-OXOGLUTARATE AND IRON-DEPENDENT OXYGENASE DOMAIN-CONTAINING PROTEIN 3"/>
    <property type="match status" value="1"/>
</dbReference>
<comment type="caution">
    <text evidence="6">The sequence shown here is derived from an EMBL/GenBank/DDBJ whole genome shotgun (WGS) entry which is preliminary data.</text>
</comment>
<dbReference type="InterPro" id="IPR005123">
    <property type="entry name" value="Oxoglu/Fe-dep_dioxygenase_dom"/>
</dbReference>
<organism evidence="6 7">
    <name type="scientific">Paramuricea clavata</name>
    <name type="common">Red gorgonian</name>
    <name type="synonym">Violescent sea-whip</name>
    <dbReference type="NCBI Taxonomy" id="317549"/>
    <lineage>
        <taxon>Eukaryota</taxon>
        <taxon>Metazoa</taxon>
        <taxon>Cnidaria</taxon>
        <taxon>Anthozoa</taxon>
        <taxon>Octocorallia</taxon>
        <taxon>Malacalcyonacea</taxon>
        <taxon>Plexauridae</taxon>
        <taxon>Paramuricea</taxon>
    </lineage>
</organism>
<keyword evidence="2" id="KW-0479">Metal-binding</keyword>
<dbReference type="GO" id="GO:0005506">
    <property type="term" value="F:iron ion binding"/>
    <property type="evidence" value="ECO:0007669"/>
    <property type="project" value="InterPro"/>
</dbReference>
<dbReference type="GO" id="GO:0051213">
    <property type="term" value="F:dioxygenase activity"/>
    <property type="evidence" value="ECO:0007669"/>
    <property type="project" value="UniProtKB-KW"/>
</dbReference>
<evidence type="ECO:0000256" key="3">
    <source>
        <dbReference type="ARBA" id="ARBA00022964"/>
    </source>
</evidence>
<dbReference type="GO" id="GO:0016020">
    <property type="term" value="C:membrane"/>
    <property type="evidence" value="ECO:0007669"/>
    <property type="project" value="TreeGrafter"/>
</dbReference>
<accession>A0A6S7GCC3</accession>
<evidence type="ECO:0000256" key="2">
    <source>
        <dbReference type="ARBA" id="ARBA00022723"/>
    </source>
</evidence>
<keyword evidence="7" id="KW-1185">Reference proteome</keyword>
<keyword evidence="5" id="KW-0408">Iron</keyword>
<dbReference type="AlphaFoldDB" id="A0A6S7GCC3"/>
<proteinExistence type="predicted"/>
<evidence type="ECO:0000256" key="1">
    <source>
        <dbReference type="ARBA" id="ARBA00001961"/>
    </source>
</evidence>
<protein>
    <submittedName>
        <fullName evidence="6">2-oxoglutarate and iron-dependent oxygenase domain-containing 3</fullName>
    </submittedName>
</protein>
<dbReference type="PROSITE" id="PS51471">
    <property type="entry name" value="FE2OG_OXY"/>
    <property type="match status" value="1"/>
</dbReference>
<evidence type="ECO:0000313" key="7">
    <source>
        <dbReference type="Proteomes" id="UP001152795"/>
    </source>
</evidence>
<dbReference type="GO" id="GO:0031418">
    <property type="term" value="F:L-ascorbic acid binding"/>
    <property type="evidence" value="ECO:0007669"/>
    <property type="project" value="InterPro"/>
</dbReference>
<evidence type="ECO:0000313" key="6">
    <source>
        <dbReference type="EMBL" id="CAB3989648.1"/>
    </source>
</evidence>
<keyword evidence="4" id="KW-0560">Oxidoreductase</keyword>
<dbReference type="PANTHER" id="PTHR14650">
    <property type="entry name" value="PROLYL HYDROXYLASE-RELATED"/>
    <property type="match status" value="1"/>
</dbReference>
<comment type="cofactor">
    <cofactor evidence="1">
        <name>L-ascorbate</name>
        <dbReference type="ChEBI" id="CHEBI:38290"/>
    </cofactor>
</comment>
<gene>
    <name evidence="6" type="ORF">PACLA_8A045585</name>
</gene>
<evidence type="ECO:0000256" key="5">
    <source>
        <dbReference type="ARBA" id="ARBA00023004"/>
    </source>
</evidence>
<sequence>MAKIIELDEKQTTQSKAKKKTSKVNKNRNKSEEIAAVSVVQRIVAVVVIIAAYIYGRDYFLKRYIIGDDFETFAAVSEYISERSTSVTCSKDYGSEFKACIPKKCGRFVMDSVVSKQLAKSLRKLAEKGMSHGGGSGGATILDLHSGALSVGDKFVNVYKITGKSDEPVFSEADFEIYKSVKQKILLAVAQKFGIDPNVLYLTNPTFFSRMTAKPAVTLHDEYWHPHIDKVTYGSFFYTSLLYLSDSAKDFSGGRFVFVNKDVNTTVEPRLGRLSFFTSGSENEHFVEKVEGGTRFAITVSFTCDKQFAISDPTGR</sequence>
<dbReference type="InterPro" id="IPR006620">
    <property type="entry name" value="Pro_4_hyd_alph"/>
</dbReference>
<evidence type="ECO:0000256" key="4">
    <source>
        <dbReference type="ARBA" id="ARBA00023002"/>
    </source>
</evidence>
<reference evidence="6" key="1">
    <citation type="submission" date="2020-04" db="EMBL/GenBank/DDBJ databases">
        <authorList>
            <person name="Alioto T."/>
            <person name="Alioto T."/>
            <person name="Gomez Garrido J."/>
        </authorList>
    </citation>
    <scope>NUCLEOTIDE SEQUENCE</scope>
    <source>
        <strain evidence="6">A484AB</strain>
    </source>
</reference>
<dbReference type="Gene3D" id="2.60.120.620">
    <property type="entry name" value="q2cbj1_9rhob like domain"/>
    <property type="match status" value="1"/>
</dbReference>
<dbReference type="InterPro" id="IPR039210">
    <property type="entry name" value="OGFOD3"/>
</dbReference>
<keyword evidence="3" id="KW-0223">Dioxygenase</keyword>
<dbReference type="SMART" id="SM00702">
    <property type="entry name" value="P4Hc"/>
    <property type="match status" value="1"/>
</dbReference>
<dbReference type="EMBL" id="CACRXK020001527">
    <property type="protein sequence ID" value="CAB3989648.1"/>
    <property type="molecule type" value="Genomic_DNA"/>
</dbReference>